<organism evidence="2">
    <name type="scientific">Solanum lycopersicum</name>
    <name type="common">Tomato</name>
    <name type="synonym">Lycopersicon esculentum</name>
    <dbReference type="NCBI Taxonomy" id="4081"/>
    <lineage>
        <taxon>Eukaryota</taxon>
        <taxon>Viridiplantae</taxon>
        <taxon>Streptophyta</taxon>
        <taxon>Embryophyta</taxon>
        <taxon>Tracheophyta</taxon>
        <taxon>Spermatophyta</taxon>
        <taxon>Magnoliopsida</taxon>
        <taxon>eudicotyledons</taxon>
        <taxon>Gunneridae</taxon>
        <taxon>Pentapetalae</taxon>
        <taxon>asterids</taxon>
        <taxon>lamiids</taxon>
        <taxon>Solanales</taxon>
        <taxon>Solanaceae</taxon>
        <taxon>Solanoideae</taxon>
        <taxon>Solaneae</taxon>
        <taxon>Solanum</taxon>
        <taxon>Solanum subgen. Lycopersicon</taxon>
    </lineage>
</organism>
<evidence type="ECO:0000313" key="2">
    <source>
        <dbReference type="EnsemblPlants" id="Solyc12g044540.2.1"/>
    </source>
</evidence>
<feature type="domain" description="HAT C-terminal dimerisation" evidence="1">
    <location>
        <begin position="111"/>
        <end position="169"/>
    </location>
</feature>
<dbReference type="PaxDb" id="4081-Solyc12g044540.1.1"/>
<dbReference type="Gramene" id="Solyc12g044540.2.1">
    <property type="protein sequence ID" value="Solyc12g044540.2.1"/>
    <property type="gene ID" value="Solyc12g044540.2"/>
</dbReference>
<proteinExistence type="predicted"/>
<dbReference type="GO" id="GO:0046983">
    <property type="term" value="F:protein dimerization activity"/>
    <property type="evidence" value="ECO:0007669"/>
    <property type="project" value="InterPro"/>
</dbReference>
<dbReference type="EnsemblPlants" id="Solyc12g044540.2.1">
    <property type="protein sequence ID" value="Solyc12g044540.2.1"/>
    <property type="gene ID" value="Solyc12g044540.2"/>
</dbReference>
<dbReference type="PANTHER" id="PTHR23272">
    <property type="entry name" value="BED FINGER-RELATED"/>
    <property type="match status" value="1"/>
</dbReference>
<evidence type="ECO:0000259" key="1">
    <source>
        <dbReference type="Pfam" id="PF05699"/>
    </source>
</evidence>
<dbReference type="InterPro" id="IPR008906">
    <property type="entry name" value="HATC_C_dom"/>
</dbReference>
<dbReference type="InParanoid" id="A0A3Q7J9A6"/>
<dbReference type="Proteomes" id="UP000004994">
    <property type="component" value="Chromosome 12"/>
</dbReference>
<dbReference type="SUPFAM" id="SSF53098">
    <property type="entry name" value="Ribonuclease H-like"/>
    <property type="match status" value="1"/>
</dbReference>
<dbReference type="STRING" id="4081.A0A3Q7J9A6"/>
<keyword evidence="3" id="KW-1185">Reference proteome</keyword>
<dbReference type="InterPro" id="IPR012337">
    <property type="entry name" value="RNaseH-like_sf"/>
</dbReference>
<accession>A0A3Q7J9A6</accession>
<dbReference type="AlphaFoldDB" id="A0A3Q7J9A6"/>
<name>A0A3Q7J9A6_SOLLC</name>
<dbReference type="Pfam" id="PF05699">
    <property type="entry name" value="Dimer_Tnp_hAT"/>
    <property type="match status" value="1"/>
</dbReference>
<sequence>MLDSALLYQQAYIQYKFLDIDFKYSLSDEEWKRVESIVKFLKPFYEIVPEANILLQILSSKCMENSNVWSSLLGENVCHTSNNEMRDDLEEFDVFENQLESGRDKTQSGLYLEEPKLDHKGNPNFDVLAYRKENRGRYPELLLMARDILSIPITTATSESTFSIGGRIIG</sequence>
<reference evidence="2" key="1">
    <citation type="journal article" date="2012" name="Nature">
        <title>The tomato genome sequence provides insights into fleshy fruit evolution.</title>
        <authorList>
            <consortium name="Tomato Genome Consortium"/>
        </authorList>
    </citation>
    <scope>NUCLEOTIDE SEQUENCE [LARGE SCALE GENOMIC DNA]</scope>
    <source>
        <strain evidence="2">cv. Heinz 1706</strain>
    </source>
</reference>
<evidence type="ECO:0000313" key="3">
    <source>
        <dbReference type="Proteomes" id="UP000004994"/>
    </source>
</evidence>
<dbReference type="PANTHER" id="PTHR23272:SF194">
    <property type="entry name" value="ZINC FINGER BED DOMAIN-CONTAINING PROTEIN DAYSLEEPER-LIKE"/>
    <property type="match status" value="1"/>
</dbReference>
<reference evidence="2" key="2">
    <citation type="submission" date="2019-01" db="UniProtKB">
        <authorList>
            <consortium name="EnsemblPlants"/>
        </authorList>
    </citation>
    <scope>IDENTIFICATION</scope>
    <source>
        <strain evidence="2">cv. Heinz 1706</strain>
    </source>
</reference>
<protein>
    <recommendedName>
        <fullName evidence="1">HAT C-terminal dimerisation domain-containing protein</fullName>
    </recommendedName>
</protein>